<feature type="transmembrane region" description="Helical" evidence="2">
    <location>
        <begin position="228"/>
        <end position="247"/>
    </location>
</feature>
<feature type="transmembrane region" description="Helical" evidence="2">
    <location>
        <begin position="253"/>
        <end position="271"/>
    </location>
</feature>
<accession>A0A4V2J4R2</accession>
<feature type="transmembrane region" description="Helical" evidence="2">
    <location>
        <begin position="193"/>
        <end position="216"/>
    </location>
</feature>
<evidence type="ECO:0000256" key="1">
    <source>
        <dbReference type="SAM" id="MobiDB-lite"/>
    </source>
</evidence>
<feature type="transmembrane region" description="Helical" evidence="2">
    <location>
        <begin position="283"/>
        <end position="301"/>
    </location>
</feature>
<keyword evidence="2" id="KW-0812">Transmembrane</keyword>
<protein>
    <submittedName>
        <fullName evidence="3">HupE/UreJ family protein</fullName>
    </submittedName>
</protein>
<dbReference type="EMBL" id="SIRE01000004">
    <property type="protein sequence ID" value="TBL80902.1"/>
    <property type="molecule type" value="Genomic_DNA"/>
</dbReference>
<evidence type="ECO:0000313" key="3">
    <source>
        <dbReference type="EMBL" id="TBL80902.1"/>
    </source>
</evidence>
<evidence type="ECO:0000313" key="4">
    <source>
        <dbReference type="Proteomes" id="UP000293142"/>
    </source>
</evidence>
<feature type="transmembrane region" description="Helical" evidence="2">
    <location>
        <begin position="349"/>
        <end position="366"/>
    </location>
</feature>
<name>A0A4V2J4R2_9BACL</name>
<dbReference type="PROSITE" id="PS00018">
    <property type="entry name" value="EF_HAND_1"/>
    <property type="match status" value="1"/>
</dbReference>
<comment type="caution">
    <text evidence="3">The sequence shown here is derived from an EMBL/GenBank/DDBJ whole genome shotgun (WGS) entry which is preliminary data.</text>
</comment>
<dbReference type="Proteomes" id="UP000293142">
    <property type="component" value="Unassembled WGS sequence"/>
</dbReference>
<dbReference type="AlphaFoldDB" id="A0A4V2J4R2"/>
<keyword evidence="2" id="KW-0472">Membrane</keyword>
<reference evidence="3 4" key="1">
    <citation type="submission" date="2019-02" db="EMBL/GenBank/DDBJ databases">
        <title>Paenibacillus sp. nov., isolated from surface-sterilized tissue of Thalictrum simplex L.</title>
        <authorList>
            <person name="Tuo L."/>
        </authorList>
    </citation>
    <scope>NUCLEOTIDE SEQUENCE [LARGE SCALE GENOMIC DNA]</scope>
    <source>
        <strain evidence="3 4">N2SHLJ1</strain>
    </source>
</reference>
<dbReference type="InterPro" id="IPR032809">
    <property type="entry name" value="Put_HupE_UreJ"/>
</dbReference>
<feature type="region of interest" description="Disordered" evidence="1">
    <location>
        <begin position="122"/>
        <end position="147"/>
    </location>
</feature>
<proteinExistence type="predicted"/>
<evidence type="ECO:0000256" key="2">
    <source>
        <dbReference type="SAM" id="Phobius"/>
    </source>
</evidence>
<dbReference type="Pfam" id="PF13795">
    <property type="entry name" value="HupE_UreJ_2"/>
    <property type="match status" value="1"/>
</dbReference>
<feature type="transmembrane region" description="Helical" evidence="2">
    <location>
        <begin position="316"/>
        <end position="337"/>
    </location>
</feature>
<gene>
    <name evidence="3" type="ORF">EYB31_06330</name>
</gene>
<dbReference type="InterPro" id="IPR018247">
    <property type="entry name" value="EF_Hand_1_Ca_BS"/>
</dbReference>
<organism evidence="3 4">
    <name type="scientific">Paenibacillus thalictri</name>
    <dbReference type="NCBI Taxonomy" id="2527873"/>
    <lineage>
        <taxon>Bacteria</taxon>
        <taxon>Bacillati</taxon>
        <taxon>Bacillota</taxon>
        <taxon>Bacilli</taxon>
        <taxon>Bacillales</taxon>
        <taxon>Paenibacillaceae</taxon>
        <taxon>Paenibacillus</taxon>
    </lineage>
</organism>
<dbReference type="OrthoDB" id="9808870at2"/>
<keyword evidence="2" id="KW-1133">Transmembrane helix</keyword>
<keyword evidence="4" id="KW-1185">Reference proteome</keyword>
<sequence length="371" mass="40768">MDLDANKDGKLDEKELESGRHRVEEWIDDSVVLEADGRDQEGKLENMRIEKKNDKEFVSFEISYPAFQPGQTVSLNDGLYYGDATTTYTNFLTAQVGSQLSQAILQGKQRLWTMLLTEDQQEQERSQTAVGKASGQPGNMSGAGGIADKQGISGGTPALAGGSAVPAGAGQAQKTAQPHAAAEAVVSQSNDTAWFAFFKLGIMHILSGYDHLLFLFALLIRKQKFKEYAAVITAFTIAHSITLTLAVLDIVSLPSRLVESAIALSICYVALENIFRKEIRYRWTITFLFGLVHGIGFADILQEMELPKSRIAVDLISFNLGIEAVQLALLIVLLPLLAQLQKLRPYPRAVHYGSYLIVALGGVWLVERLFF</sequence>